<accession>A0ABT6ZBE2</accession>
<name>A0ABT6ZBE2_9MICO</name>
<organism evidence="2 3">
    <name type="scientific">Microbacterium dauci</name>
    <dbReference type="NCBI Taxonomy" id="3048008"/>
    <lineage>
        <taxon>Bacteria</taxon>
        <taxon>Bacillati</taxon>
        <taxon>Actinomycetota</taxon>
        <taxon>Actinomycetes</taxon>
        <taxon>Micrococcales</taxon>
        <taxon>Microbacteriaceae</taxon>
        <taxon>Microbacterium</taxon>
    </lineage>
</organism>
<feature type="transmembrane region" description="Helical" evidence="1">
    <location>
        <begin position="38"/>
        <end position="57"/>
    </location>
</feature>
<feature type="transmembrane region" description="Helical" evidence="1">
    <location>
        <begin position="100"/>
        <end position="120"/>
    </location>
</feature>
<dbReference type="Proteomes" id="UP001321481">
    <property type="component" value="Unassembled WGS sequence"/>
</dbReference>
<feature type="transmembrane region" description="Helical" evidence="1">
    <location>
        <begin position="64"/>
        <end position="80"/>
    </location>
</feature>
<proteinExistence type="predicted"/>
<gene>
    <name evidence="2" type="ORF">QNI14_03315</name>
</gene>
<dbReference type="RefSeq" id="WP_283714786.1">
    <property type="nucleotide sequence ID" value="NZ_JASJND010000001.1"/>
</dbReference>
<protein>
    <submittedName>
        <fullName evidence="2">Histidinol dehydrogenase</fullName>
    </submittedName>
</protein>
<feature type="transmembrane region" description="Helical" evidence="1">
    <location>
        <begin position="12"/>
        <end position="32"/>
    </location>
</feature>
<keyword evidence="3" id="KW-1185">Reference proteome</keyword>
<comment type="caution">
    <text evidence="2">The sequence shown here is derived from an EMBL/GenBank/DDBJ whole genome shotgun (WGS) entry which is preliminary data.</text>
</comment>
<evidence type="ECO:0000313" key="2">
    <source>
        <dbReference type="EMBL" id="MDJ1113478.1"/>
    </source>
</evidence>
<keyword evidence="1" id="KW-0812">Transmembrane</keyword>
<evidence type="ECO:0000256" key="1">
    <source>
        <dbReference type="SAM" id="Phobius"/>
    </source>
</evidence>
<evidence type="ECO:0000313" key="3">
    <source>
        <dbReference type="Proteomes" id="UP001321481"/>
    </source>
</evidence>
<keyword evidence="1" id="KW-0472">Membrane</keyword>
<reference evidence="2 3" key="1">
    <citation type="submission" date="2023-05" db="EMBL/GenBank/DDBJ databases">
        <title>Microbacterium dauci sp.nov., Isolated from Carrot Rhizosphere Soil.</title>
        <authorList>
            <person name="Xiao Z."/>
            <person name="Zheng J."/>
        </authorList>
    </citation>
    <scope>NUCLEOTIDE SEQUENCE [LARGE SCALE GENOMIC DNA]</scope>
    <source>
        <strain evidence="2 3">LX3-4</strain>
    </source>
</reference>
<dbReference type="EMBL" id="JASJND010000001">
    <property type="protein sequence ID" value="MDJ1113478.1"/>
    <property type="molecule type" value="Genomic_DNA"/>
</dbReference>
<sequence>MNPLFARIATWLVAAVLGFVYGVACVIGQAAMWGVLPVGLITAIVGLAAMLVAIRVLTGERATALAAGIGALAATVILSGRGPGGSIVVPAAPEGEITTGVIWTIVVPLIAAIVVAWPSASSLRPTN</sequence>
<keyword evidence="1" id="KW-1133">Transmembrane helix</keyword>